<comment type="caution">
    <text evidence="2">The sequence shown here is derived from an EMBL/GenBank/DDBJ whole genome shotgun (WGS) entry which is preliminary data.</text>
</comment>
<gene>
    <name evidence="2" type="ORF">K0M31_014064</name>
</gene>
<evidence type="ECO:0000313" key="3">
    <source>
        <dbReference type="Proteomes" id="UP001177670"/>
    </source>
</evidence>
<dbReference type="EMBL" id="JAHYIQ010000004">
    <property type="protein sequence ID" value="KAK1132679.1"/>
    <property type="molecule type" value="Genomic_DNA"/>
</dbReference>
<protein>
    <submittedName>
        <fullName evidence="2">Uncharacterized protein</fullName>
    </submittedName>
</protein>
<name>A0AA40G7T6_9HYME</name>
<keyword evidence="3" id="KW-1185">Reference proteome</keyword>
<reference evidence="2" key="1">
    <citation type="submission" date="2021-10" db="EMBL/GenBank/DDBJ databases">
        <title>Melipona bicolor Genome sequencing and assembly.</title>
        <authorList>
            <person name="Araujo N.S."/>
            <person name="Arias M.C."/>
        </authorList>
    </citation>
    <scope>NUCLEOTIDE SEQUENCE</scope>
    <source>
        <strain evidence="2">USP_2M_L1-L4_2017</strain>
        <tissue evidence="2">Whole body</tissue>
    </source>
</reference>
<organism evidence="2 3">
    <name type="scientific">Melipona bicolor</name>
    <dbReference type="NCBI Taxonomy" id="60889"/>
    <lineage>
        <taxon>Eukaryota</taxon>
        <taxon>Metazoa</taxon>
        <taxon>Ecdysozoa</taxon>
        <taxon>Arthropoda</taxon>
        <taxon>Hexapoda</taxon>
        <taxon>Insecta</taxon>
        <taxon>Pterygota</taxon>
        <taxon>Neoptera</taxon>
        <taxon>Endopterygota</taxon>
        <taxon>Hymenoptera</taxon>
        <taxon>Apocrita</taxon>
        <taxon>Aculeata</taxon>
        <taxon>Apoidea</taxon>
        <taxon>Anthophila</taxon>
        <taxon>Apidae</taxon>
        <taxon>Melipona</taxon>
    </lineage>
</organism>
<feature type="non-terminal residue" evidence="2">
    <location>
        <position position="1"/>
    </location>
</feature>
<evidence type="ECO:0000313" key="2">
    <source>
        <dbReference type="EMBL" id="KAK1132679.1"/>
    </source>
</evidence>
<sequence length="124" mass="14280">VTKPIAEDESKRAVTIKVSQQKYQVPQRKFVNSRRAPEEKKEENLEEKSPENYFPKGAYCWRKISINSGHRDPYDAPDDCQDFTAMTIPKMVLPRAGFGRRLLKTDRLRGQHLSILSVLCAFPS</sequence>
<dbReference type="AlphaFoldDB" id="A0AA40G7T6"/>
<dbReference type="Proteomes" id="UP001177670">
    <property type="component" value="Unassembled WGS sequence"/>
</dbReference>
<accession>A0AA40G7T6</accession>
<feature type="region of interest" description="Disordered" evidence="1">
    <location>
        <begin position="27"/>
        <end position="49"/>
    </location>
</feature>
<proteinExistence type="predicted"/>
<feature type="compositionally biased region" description="Basic and acidic residues" evidence="1">
    <location>
        <begin position="35"/>
        <end position="49"/>
    </location>
</feature>
<evidence type="ECO:0000256" key="1">
    <source>
        <dbReference type="SAM" id="MobiDB-lite"/>
    </source>
</evidence>